<dbReference type="PANTHER" id="PTHR11986:SF79">
    <property type="entry name" value="ACETYLORNITHINE AMINOTRANSFERASE, MITOCHONDRIAL"/>
    <property type="match status" value="1"/>
</dbReference>
<dbReference type="EMBL" id="MZMT01000028">
    <property type="protein sequence ID" value="PIO44596.1"/>
    <property type="molecule type" value="Genomic_DNA"/>
</dbReference>
<dbReference type="PROSITE" id="PS00600">
    <property type="entry name" value="AA_TRANSFER_CLASS_3"/>
    <property type="match status" value="1"/>
</dbReference>
<dbReference type="PIRSF" id="PIRSF000521">
    <property type="entry name" value="Transaminase_4ab_Lys_Orn"/>
    <property type="match status" value="1"/>
</dbReference>
<dbReference type="RefSeq" id="WP_100003063.1">
    <property type="nucleotide sequence ID" value="NZ_CP017943.1"/>
</dbReference>
<organism evidence="7 8">
    <name type="scientific">Phyllobacterium zundukense</name>
    <dbReference type="NCBI Taxonomy" id="1867719"/>
    <lineage>
        <taxon>Bacteria</taxon>
        <taxon>Pseudomonadati</taxon>
        <taxon>Pseudomonadota</taxon>
        <taxon>Alphaproteobacteria</taxon>
        <taxon>Hyphomicrobiales</taxon>
        <taxon>Phyllobacteriaceae</taxon>
        <taxon>Phyllobacterium</taxon>
    </lineage>
</organism>
<keyword evidence="5 6" id="KW-0663">Pyridoxal phosphate</keyword>
<accession>A0A2N9VYM8</accession>
<protein>
    <submittedName>
        <fullName evidence="7">Aspartate aminotransferase family protein</fullName>
    </submittedName>
</protein>
<dbReference type="GO" id="GO:0030170">
    <property type="term" value="F:pyridoxal phosphate binding"/>
    <property type="evidence" value="ECO:0007669"/>
    <property type="project" value="InterPro"/>
</dbReference>
<evidence type="ECO:0000256" key="6">
    <source>
        <dbReference type="RuleBase" id="RU003560"/>
    </source>
</evidence>
<dbReference type="GO" id="GO:0008483">
    <property type="term" value="F:transaminase activity"/>
    <property type="evidence" value="ECO:0007669"/>
    <property type="project" value="UniProtKB-KW"/>
</dbReference>
<keyword evidence="4 7" id="KW-0808">Transferase</keyword>
<dbReference type="InterPro" id="IPR015424">
    <property type="entry name" value="PyrdxlP-dep_Trfase"/>
</dbReference>
<dbReference type="InterPro" id="IPR015422">
    <property type="entry name" value="PyrdxlP-dep_Trfase_small"/>
</dbReference>
<dbReference type="FunFam" id="3.40.640.10:FF:000004">
    <property type="entry name" value="Acetylornithine aminotransferase"/>
    <property type="match status" value="1"/>
</dbReference>
<evidence type="ECO:0000313" key="7">
    <source>
        <dbReference type="EMBL" id="PIO44596.1"/>
    </source>
</evidence>
<name>A0A2N9VYM8_9HYPH</name>
<dbReference type="InterPro" id="IPR005814">
    <property type="entry name" value="Aminotrans_3"/>
</dbReference>
<keyword evidence="2" id="KW-0028">Amino-acid biosynthesis</keyword>
<evidence type="ECO:0000313" key="8">
    <source>
        <dbReference type="Proteomes" id="UP000232163"/>
    </source>
</evidence>
<reference evidence="8" key="1">
    <citation type="journal article" date="2017" name="Int J Environ Stud">
        <title>Does the Miocene-Pliocene relict legume Oxytropis triphylla form nitrogen-fixing nodules with a combination of bacterial strains?</title>
        <authorList>
            <person name="Safronova V."/>
            <person name="Belimov A."/>
            <person name="Sazanova A."/>
            <person name="Kuznetsova I."/>
            <person name="Popova J."/>
            <person name="Andronov E."/>
            <person name="Verkhozina A."/>
            <person name="Tikhonovich I."/>
        </authorList>
    </citation>
    <scope>NUCLEOTIDE SEQUENCE [LARGE SCALE GENOMIC DNA]</scope>
    <source>
        <strain evidence="8">Tri-38</strain>
    </source>
</reference>
<comment type="similarity">
    <text evidence="6">Belongs to the class-III pyridoxal-phosphate-dependent aminotransferase family.</text>
</comment>
<dbReference type="GO" id="GO:0006526">
    <property type="term" value="P:L-arginine biosynthetic process"/>
    <property type="evidence" value="ECO:0007669"/>
    <property type="project" value="UniProtKB-KW"/>
</dbReference>
<dbReference type="Gene3D" id="3.90.1150.10">
    <property type="entry name" value="Aspartate Aminotransferase, domain 1"/>
    <property type="match status" value="1"/>
</dbReference>
<dbReference type="Proteomes" id="UP000232163">
    <property type="component" value="Unassembled WGS sequence"/>
</dbReference>
<keyword evidence="8" id="KW-1185">Reference proteome</keyword>
<evidence type="ECO:0000256" key="1">
    <source>
        <dbReference type="ARBA" id="ARBA00001933"/>
    </source>
</evidence>
<evidence type="ECO:0000256" key="5">
    <source>
        <dbReference type="ARBA" id="ARBA00022898"/>
    </source>
</evidence>
<keyword evidence="3 7" id="KW-0032">Aminotransferase</keyword>
<evidence type="ECO:0000256" key="2">
    <source>
        <dbReference type="ARBA" id="ARBA00022571"/>
    </source>
</evidence>
<evidence type="ECO:0000256" key="3">
    <source>
        <dbReference type="ARBA" id="ARBA00022576"/>
    </source>
</evidence>
<dbReference type="InterPro" id="IPR049704">
    <property type="entry name" value="Aminotrans_3_PPA_site"/>
</dbReference>
<dbReference type="AlphaFoldDB" id="A0A2N9VYM8"/>
<dbReference type="InterPro" id="IPR015421">
    <property type="entry name" value="PyrdxlP-dep_Trfase_major"/>
</dbReference>
<proteinExistence type="inferred from homology"/>
<evidence type="ECO:0000256" key="4">
    <source>
        <dbReference type="ARBA" id="ARBA00022679"/>
    </source>
</evidence>
<dbReference type="SUPFAM" id="SSF53383">
    <property type="entry name" value="PLP-dependent transferases"/>
    <property type="match status" value="1"/>
</dbReference>
<gene>
    <name evidence="7" type="ORF">B5P45_12080</name>
</gene>
<comment type="cofactor">
    <cofactor evidence="1">
        <name>pyridoxal 5'-phosphate</name>
        <dbReference type="ChEBI" id="CHEBI:597326"/>
    </cofactor>
</comment>
<keyword evidence="2" id="KW-0055">Arginine biosynthesis</keyword>
<dbReference type="Gene3D" id="3.40.640.10">
    <property type="entry name" value="Type I PLP-dependent aspartate aminotransferase-like (Major domain)"/>
    <property type="match status" value="1"/>
</dbReference>
<dbReference type="OrthoDB" id="9801052at2"/>
<sequence length="429" mass="47493">MFDYGMFKFSSKEEVLEKSSRYWNPGKTRFWRDAGIDLVIDKREGYEIFDMDGRRLIDLHVNGGTFNFGHRNPEIVEALKSALDHFDIGNHWFPSMPRAALAEALVKVSPGFDYAFFSPGGAEAIDVAIKSARYATKRRKIVSIIKGYHGHSGLSVATGDARFSKIFLSDRPDEFMQVPFNDLEAMEQALSSRDVAAVIIETIPATYGFPMPNDGYNRAVKELCKRHGALYIADEVQTGLMRTGQMWGWQTFGVQPDIFVSAKGLSGGVYPFAATMLTERSGAWMEEDGAAHISTTGGSEVGCIVALKVLEILARPNVLANVNFLTRFFADAFAEMIQTHGDVICGLRQKGVVIGVEFNHPDGAVHASKALYEHGIWAIFSSLDTRILQFKPGVLMTKTLAKEVVHRFNAALPRIRELTVSSTPIRSPA</sequence>
<dbReference type="PANTHER" id="PTHR11986">
    <property type="entry name" value="AMINOTRANSFERASE CLASS III"/>
    <property type="match status" value="1"/>
</dbReference>
<dbReference type="Pfam" id="PF00202">
    <property type="entry name" value="Aminotran_3"/>
    <property type="match status" value="1"/>
</dbReference>
<dbReference type="InterPro" id="IPR050103">
    <property type="entry name" value="Class-III_PLP-dep_AT"/>
</dbReference>
<comment type="caution">
    <text evidence="7">The sequence shown here is derived from an EMBL/GenBank/DDBJ whole genome shotgun (WGS) entry which is preliminary data.</text>
</comment>
<dbReference type="GO" id="GO:0042802">
    <property type="term" value="F:identical protein binding"/>
    <property type="evidence" value="ECO:0007669"/>
    <property type="project" value="TreeGrafter"/>
</dbReference>
<dbReference type="CDD" id="cd00610">
    <property type="entry name" value="OAT_like"/>
    <property type="match status" value="1"/>
</dbReference>
<dbReference type="KEGG" id="pht:BLM14_25935"/>